<evidence type="ECO:0000256" key="11">
    <source>
        <dbReference type="ARBA" id="ARBA00030980"/>
    </source>
</evidence>
<evidence type="ECO:0000256" key="3">
    <source>
        <dbReference type="ARBA" id="ARBA00012513"/>
    </source>
</evidence>
<comment type="caution">
    <text evidence="16">The sequence shown here is derived from an EMBL/GenBank/DDBJ whole genome shotgun (WGS) entry which is preliminary data.</text>
</comment>
<evidence type="ECO:0000256" key="4">
    <source>
        <dbReference type="ARBA" id="ARBA00013948"/>
    </source>
</evidence>
<sequence>MVSACGSLTFLELSQVIYYGNLPPRLGHFEIDGNDIRPLDRCLEHPEPTEDDSEDVSELLSRLPPVFVDSTKQFLKKCKYRSEIENLIRCQDGAVPGHPISPNIVRLLGRSADGQLVFEKLSSSACTFGRFSSLTVYKRWNLQLVDALACLHSVGIVHRDLRTANLLFSHDGERLVVCDLESRWGEREAPELAFQGGPDNSGWTPRSDIFDVGNCIKSMVYANAPITHFAEWPVPPPLQAIVEACMRPRPEDRPTLADLRLMVGGFRHDAGVPYGSSKRCMYLI</sequence>
<evidence type="ECO:0000256" key="5">
    <source>
        <dbReference type="ARBA" id="ARBA00019973"/>
    </source>
</evidence>
<evidence type="ECO:0000256" key="6">
    <source>
        <dbReference type="ARBA" id="ARBA00022527"/>
    </source>
</evidence>
<evidence type="ECO:0000256" key="7">
    <source>
        <dbReference type="ARBA" id="ARBA00022679"/>
    </source>
</evidence>
<dbReference type="SMART" id="SM00220">
    <property type="entry name" value="S_TKc"/>
    <property type="match status" value="1"/>
</dbReference>
<dbReference type="RefSeq" id="XP_073557057.1">
    <property type="nucleotide sequence ID" value="XM_073704567.1"/>
</dbReference>
<evidence type="ECO:0000256" key="12">
    <source>
        <dbReference type="ARBA" id="ARBA00033194"/>
    </source>
</evidence>
<evidence type="ECO:0000256" key="8">
    <source>
        <dbReference type="ARBA" id="ARBA00022741"/>
    </source>
</evidence>
<gene>
    <name evidence="16" type="ORF">CCMA1212_007397</name>
</gene>
<dbReference type="EMBL" id="PPTA01000010">
    <property type="protein sequence ID" value="TFB00856.1"/>
    <property type="molecule type" value="Genomic_DNA"/>
</dbReference>
<name>A0ABY2GYF3_9HYPO</name>
<evidence type="ECO:0000313" key="17">
    <source>
        <dbReference type="Proteomes" id="UP001642720"/>
    </source>
</evidence>
<evidence type="ECO:0000313" key="16">
    <source>
        <dbReference type="EMBL" id="TFB00856.1"/>
    </source>
</evidence>
<comment type="subunit">
    <text evidence="2">Component of the EKC/KEOPS complex composed of at least BUD32, CGI121, GON7, KAE1 and PCC1; the whole complex dimerizes.</text>
</comment>
<evidence type="ECO:0000256" key="10">
    <source>
        <dbReference type="ARBA" id="ARBA00022840"/>
    </source>
</evidence>
<dbReference type="PROSITE" id="PS00109">
    <property type="entry name" value="PROTEIN_KINASE_TYR"/>
    <property type="match status" value="1"/>
</dbReference>
<comment type="catalytic activity">
    <reaction evidence="13">
        <text>L-threonyl-[protein] + ATP = O-phospho-L-threonyl-[protein] + ADP + H(+)</text>
        <dbReference type="Rhea" id="RHEA:46608"/>
        <dbReference type="Rhea" id="RHEA-COMP:11060"/>
        <dbReference type="Rhea" id="RHEA-COMP:11605"/>
        <dbReference type="ChEBI" id="CHEBI:15378"/>
        <dbReference type="ChEBI" id="CHEBI:30013"/>
        <dbReference type="ChEBI" id="CHEBI:30616"/>
        <dbReference type="ChEBI" id="CHEBI:61977"/>
        <dbReference type="ChEBI" id="CHEBI:456216"/>
        <dbReference type="EC" id="2.7.11.1"/>
    </reaction>
</comment>
<evidence type="ECO:0000256" key="14">
    <source>
        <dbReference type="ARBA" id="ARBA00048679"/>
    </source>
</evidence>
<comment type="function">
    <text evidence="1">Component of the EKC/KEOPS complex that is required for the formation of a threonylcarbamoyl group on adenosine at position 37 (t(6)A37) in tRNAs that read codons beginning with adenine. The complex is probably involved in the transfer of the threonylcarbamoyl moiety of threonylcarbamoyl-AMP (TC-AMP) to the N6 group of A37. BUD32 has ATPase activity in the context of the EKC/KEOPS complex and likely plays a supporting role to the catalytic subunit KAE1. The EKC/KEOPS complex also promotes both telomere uncapping and telomere elongation. The complex is required for efficient recruitment of transcriptional coactivators.</text>
</comment>
<protein>
    <recommendedName>
        <fullName evidence="5">EKC/KEOPS complex subunit BUD32</fullName>
        <ecNumber evidence="3">2.7.11.1</ecNumber>
    </recommendedName>
    <alternativeName>
        <fullName evidence="11 12">Atypical Serine/threonine protein kinase BUD32</fullName>
    </alternativeName>
    <alternativeName>
        <fullName evidence="4">EKC/KEOPS complex subunit bud32</fullName>
    </alternativeName>
</protein>
<dbReference type="PANTHER" id="PTHR43671:SF98">
    <property type="entry name" value="SERINE_THREONINE-PROTEIN KINASE NEK11"/>
    <property type="match status" value="1"/>
</dbReference>
<evidence type="ECO:0000256" key="9">
    <source>
        <dbReference type="ARBA" id="ARBA00022777"/>
    </source>
</evidence>
<evidence type="ECO:0000259" key="15">
    <source>
        <dbReference type="SMART" id="SM00220"/>
    </source>
</evidence>
<dbReference type="SUPFAM" id="SSF56112">
    <property type="entry name" value="Protein kinase-like (PK-like)"/>
    <property type="match status" value="1"/>
</dbReference>
<proteinExistence type="predicted"/>
<dbReference type="EC" id="2.7.11.1" evidence="3"/>
<dbReference type="InterPro" id="IPR050660">
    <property type="entry name" value="NEK_Ser/Thr_kinase"/>
</dbReference>
<evidence type="ECO:0000256" key="1">
    <source>
        <dbReference type="ARBA" id="ARBA00003747"/>
    </source>
</evidence>
<accession>A0ABY2GYF3</accession>
<organism evidence="16 17">
    <name type="scientific">Trichoderma ghanense</name>
    <dbReference type="NCBI Taxonomy" id="65468"/>
    <lineage>
        <taxon>Eukaryota</taxon>
        <taxon>Fungi</taxon>
        <taxon>Dikarya</taxon>
        <taxon>Ascomycota</taxon>
        <taxon>Pezizomycotina</taxon>
        <taxon>Sordariomycetes</taxon>
        <taxon>Hypocreomycetidae</taxon>
        <taxon>Hypocreales</taxon>
        <taxon>Hypocreaceae</taxon>
        <taxon>Trichoderma</taxon>
    </lineage>
</organism>
<keyword evidence="9" id="KW-0418">Kinase</keyword>
<evidence type="ECO:0000256" key="13">
    <source>
        <dbReference type="ARBA" id="ARBA00047899"/>
    </source>
</evidence>
<keyword evidence="10" id="KW-0067">ATP-binding</keyword>
<reference evidence="16 17" key="1">
    <citation type="submission" date="2018-01" db="EMBL/GenBank/DDBJ databases">
        <title>Genome characterization of the sugarcane-associated fungus Trichoderma ghanense CCMA-1212 and their application in lignocelulose bioconversion.</title>
        <authorList>
            <person name="Steindorff A.S."/>
            <person name="Mendes T.D."/>
            <person name="Vilela E.S.D."/>
            <person name="Rodrigues D.S."/>
            <person name="Formighieri E.F."/>
            <person name="Melo I.S."/>
            <person name="Favaro L.C.L."/>
        </authorList>
    </citation>
    <scope>NUCLEOTIDE SEQUENCE [LARGE SCALE GENOMIC DNA]</scope>
    <source>
        <strain evidence="16 17">CCMA-1212</strain>
    </source>
</reference>
<feature type="domain" description="Protein kinase" evidence="15">
    <location>
        <begin position="53"/>
        <end position="263"/>
    </location>
</feature>
<keyword evidence="17" id="KW-1185">Reference proteome</keyword>
<dbReference type="PANTHER" id="PTHR43671">
    <property type="entry name" value="SERINE/THREONINE-PROTEIN KINASE NEK"/>
    <property type="match status" value="1"/>
</dbReference>
<dbReference type="InterPro" id="IPR000719">
    <property type="entry name" value="Prot_kinase_dom"/>
</dbReference>
<dbReference type="GeneID" id="300579017"/>
<dbReference type="InterPro" id="IPR011009">
    <property type="entry name" value="Kinase-like_dom_sf"/>
</dbReference>
<evidence type="ECO:0000256" key="2">
    <source>
        <dbReference type="ARBA" id="ARBA00011534"/>
    </source>
</evidence>
<keyword evidence="6" id="KW-0723">Serine/threonine-protein kinase</keyword>
<comment type="catalytic activity">
    <reaction evidence="14">
        <text>L-seryl-[protein] + ATP = O-phospho-L-seryl-[protein] + ADP + H(+)</text>
        <dbReference type="Rhea" id="RHEA:17989"/>
        <dbReference type="Rhea" id="RHEA-COMP:9863"/>
        <dbReference type="Rhea" id="RHEA-COMP:11604"/>
        <dbReference type="ChEBI" id="CHEBI:15378"/>
        <dbReference type="ChEBI" id="CHEBI:29999"/>
        <dbReference type="ChEBI" id="CHEBI:30616"/>
        <dbReference type="ChEBI" id="CHEBI:83421"/>
        <dbReference type="ChEBI" id="CHEBI:456216"/>
        <dbReference type="EC" id="2.7.11.1"/>
    </reaction>
</comment>
<keyword evidence="7" id="KW-0808">Transferase</keyword>
<dbReference type="Gene3D" id="1.10.510.10">
    <property type="entry name" value="Transferase(Phosphotransferase) domain 1"/>
    <property type="match status" value="1"/>
</dbReference>
<keyword evidence="8" id="KW-0547">Nucleotide-binding</keyword>
<dbReference type="Pfam" id="PF00069">
    <property type="entry name" value="Pkinase"/>
    <property type="match status" value="1"/>
</dbReference>
<dbReference type="Proteomes" id="UP001642720">
    <property type="component" value="Unassembled WGS sequence"/>
</dbReference>
<dbReference type="InterPro" id="IPR008266">
    <property type="entry name" value="Tyr_kinase_AS"/>
</dbReference>